<evidence type="ECO:0000313" key="11">
    <source>
        <dbReference type="Proteomes" id="UP000278222"/>
    </source>
</evidence>
<feature type="transmembrane region" description="Helical" evidence="8">
    <location>
        <begin position="66"/>
        <end position="86"/>
    </location>
</feature>
<name>A0A3N1LI35_9PROT</name>
<feature type="transmembrane region" description="Helical" evidence="8">
    <location>
        <begin position="98"/>
        <end position="122"/>
    </location>
</feature>
<dbReference type="Pfam" id="PF00528">
    <property type="entry name" value="BPD_transp_1"/>
    <property type="match status" value="1"/>
</dbReference>
<comment type="similarity">
    <text evidence="8">Belongs to the binding-protein-dependent transport system permease family.</text>
</comment>
<feature type="transmembrane region" description="Helical" evidence="8">
    <location>
        <begin position="7"/>
        <end position="29"/>
    </location>
</feature>
<keyword evidence="4" id="KW-0997">Cell inner membrane</keyword>
<dbReference type="PANTHER" id="PTHR43357:SF4">
    <property type="entry name" value="INNER MEMBRANE ABC TRANSPORTER PERMEASE PROTEIN YDCV"/>
    <property type="match status" value="1"/>
</dbReference>
<keyword evidence="11" id="KW-1185">Reference proteome</keyword>
<comment type="caution">
    <text evidence="10">The sequence shown here is derived from an EMBL/GenBank/DDBJ whole genome shotgun (WGS) entry which is preliminary data.</text>
</comment>
<evidence type="ECO:0000313" key="10">
    <source>
        <dbReference type="EMBL" id="ROP91197.1"/>
    </source>
</evidence>
<accession>A0A3N1LI35</accession>
<dbReference type="SUPFAM" id="SSF161098">
    <property type="entry name" value="MetI-like"/>
    <property type="match status" value="1"/>
</dbReference>
<feature type="transmembrane region" description="Helical" evidence="8">
    <location>
        <begin position="128"/>
        <end position="151"/>
    </location>
</feature>
<dbReference type="PROSITE" id="PS50928">
    <property type="entry name" value="ABC_TM1"/>
    <property type="match status" value="1"/>
</dbReference>
<dbReference type="AlphaFoldDB" id="A0A3N1LI35"/>
<organism evidence="10 11">
    <name type="scientific">Stella humosa</name>
    <dbReference type="NCBI Taxonomy" id="94"/>
    <lineage>
        <taxon>Bacteria</taxon>
        <taxon>Pseudomonadati</taxon>
        <taxon>Pseudomonadota</taxon>
        <taxon>Alphaproteobacteria</taxon>
        <taxon>Rhodospirillales</taxon>
        <taxon>Stellaceae</taxon>
        <taxon>Stella</taxon>
    </lineage>
</organism>
<keyword evidence="5 8" id="KW-0812">Transmembrane</keyword>
<evidence type="ECO:0000256" key="8">
    <source>
        <dbReference type="RuleBase" id="RU363032"/>
    </source>
</evidence>
<dbReference type="InterPro" id="IPR000515">
    <property type="entry name" value="MetI-like"/>
</dbReference>
<sequence>MTRFLLGVYFAIAVAFLVMPLVLLVPISLTDSQFLEFPPKHISMRWYREFFVDASWVNATLLSFKVGIGATLVALVVGTLASVAIVRGNFPGRRVLHALLVAPLIIPTVILALALFIVFLRWKWVDSVPALIFAHAVVALPYVVLIVSSSLRSFDTTLERAARVLGAGPLRAFFSVTLPYLGPSMFASSLLAFFASFDELIITLFVSGGLQTLPVRIWTDLMLRLDPTVAAAATMLIVVSVVGMGVAEYFRQRNVRRYGN</sequence>
<comment type="subcellular location">
    <subcellularLocation>
        <location evidence="1">Cell inner membrane</location>
        <topology evidence="1">Multi-pass membrane protein</topology>
    </subcellularLocation>
    <subcellularLocation>
        <location evidence="8">Cell membrane</location>
        <topology evidence="8">Multi-pass membrane protein</topology>
    </subcellularLocation>
</comment>
<dbReference type="EMBL" id="RJKX01000014">
    <property type="protein sequence ID" value="ROP91197.1"/>
    <property type="molecule type" value="Genomic_DNA"/>
</dbReference>
<dbReference type="Gene3D" id="1.10.3720.10">
    <property type="entry name" value="MetI-like"/>
    <property type="match status" value="1"/>
</dbReference>
<keyword evidence="3" id="KW-1003">Cell membrane</keyword>
<dbReference type="RefSeq" id="WP_123690882.1">
    <property type="nucleotide sequence ID" value="NZ_AP019700.1"/>
</dbReference>
<dbReference type="CDD" id="cd06261">
    <property type="entry name" value="TM_PBP2"/>
    <property type="match status" value="1"/>
</dbReference>
<evidence type="ECO:0000259" key="9">
    <source>
        <dbReference type="PROSITE" id="PS50928"/>
    </source>
</evidence>
<evidence type="ECO:0000256" key="5">
    <source>
        <dbReference type="ARBA" id="ARBA00022692"/>
    </source>
</evidence>
<keyword evidence="2 8" id="KW-0813">Transport</keyword>
<feature type="transmembrane region" description="Helical" evidence="8">
    <location>
        <begin position="229"/>
        <end position="250"/>
    </location>
</feature>
<dbReference type="GO" id="GO:0005886">
    <property type="term" value="C:plasma membrane"/>
    <property type="evidence" value="ECO:0007669"/>
    <property type="project" value="UniProtKB-SubCell"/>
</dbReference>
<reference evidence="10 11" key="1">
    <citation type="submission" date="2018-11" db="EMBL/GenBank/DDBJ databases">
        <title>Genomic Encyclopedia of Type Strains, Phase IV (KMG-IV): sequencing the most valuable type-strain genomes for metagenomic binning, comparative biology and taxonomic classification.</title>
        <authorList>
            <person name="Goeker M."/>
        </authorList>
    </citation>
    <scope>NUCLEOTIDE SEQUENCE [LARGE SCALE GENOMIC DNA]</scope>
    <source>
        <strain evidence="10 11">DSM 5900</strain>
    </source>
</reference>
<dbReference type="Proteomes" id="UP000278222">
    <property type="component" value="Unassembled WGS sequence"/>
</dbReference>
<gene>
    <name evidence="10" type="ORF">EDC65_3060</name>
</gene>
<proteinExistence type="inferred from homology"/>
<evidence type="ECO:0000256" key="3">
    <source>
        <dbReference type="ARBA" id="ARBA00022475"/>
    </source>
</evidence>
<dbReference type="OrthoDB" id="8156137at2"/>
<dbReference type="PANTHER" id="PTHR43357">
    <property type="entry name" value="INNER MEMBRANE ABC TRANSPORTER PERMEASE PROTEIN YDCV"/>
    <property type="match status" value="1"/>
</dbReference>
<evidence type="ECO:0000256" key="2">
    <source>
        <dbReference type="ARBA" id="ARBA00022448"/>
    </source>
</evidence>
<evidence type="ECO:0000256" key="1">
    <source>
        <dbReference type="ARBA" id="ARBA00004429"/>
    </source>
</evidence>
<dbReference type="InterPro" id="IPR035906">
    <property type="entry name" value="MetI-like_sf"/>
</dbReference>
<protein>
    <submittedName>
        <fullName evidence="10">Putative spermidine/putrescine transport system permease protein</fullName>
    </submittedName>
</protein>
<feature type="domain" description="ABC transmembrane type-1" evidence="9">
    <location>
        <begin position="60"/>
        <end position="247"/>
    </location>
</feature>
<keyword evidence="6 8" id="KW-1133">Transmembrane helix</keyword>
<keyword evidence="7 8" id="KW-0472">Membrane</keyword>
<feature type="transmembrane region" description="Helical" evidence="8">
    <location>
        <begin position="172"/>
        <end position="197"/>
    </location>
</feature>
<dbReference type="GO" id="GO:0055085">
    <property type="term" value="P:transmembrane transport"/>
    <property type="evidence" value="ECO:0007669"/>
    <property type="project" value="InterPro"/>
</dbReference>
<evidence type="ECO:0000256" key="7">
    <source>
        <dbReference type="ARBA" id="ARBA00023136"/>
    </source>
</evidence>
<evidence type="ECO:0000256" key="4">
    <source>
        <dbReference type="ARBA" id="ARBA00022519"/>
    </source>
</evidence>
<evidence type="ECO:0000256" key="6">
    <source>
        <dbReference type="ARBA" id="ARBA00022989"/>
    </source>
</evidence>